<dbReference type="Proteomes" id="UP000005408">
    <property type="component" value="Unassembled WGS sequence"/>
</dbReference>
<reference evidence="2" key="1">
    <citation type="submission" date="2022-08" db="UniProtKB">
        <authorList>
            <consortium name="EnsemblMetazoa"/>
        </authorList>
    </citation>
    <scope>IDENTIFICATION</scope>
    <source>
        <strain evidence="2">05x7-T-G4-1.051#20</strain>
    </source>
</reference>
<dbReference type="GO" id="GO:0005615">
    <property type="term" value="C:extracellular space"/>
    <property type="evidence" value="ECO:0007669"/>
    <property type="project" value="TreeGrafter"/>
</dbReference>
<dbReference type="InterPro" id="IPR045717">
    <property type="entry name" value="CHRDL1/2"/>
</dbReference>
<feature type="chain" id="PRO_5042431644" description="Cysteine-rich motor neuron 1 protein" evidence="1">
    <location>
        <begin position="19"/>
        <end position="158"/>
    </location>
</feature>
<dbReference type="EnsemblMetazoa" id="G29160.7">
    <property type="protein sequence ID" value="G29160.7:cds"/>
    <property type="gene ID" value="G29160"/>
</dbReference>
<dbReference type="GO" id="GO:0036122">
    <property type="term" value="F:BMP binding"/>
    <property type="evidence" value="ECO:0007669"/>
    <property type="project" value="TreeGrafter"/>
</dbReference>
<accession>A0A8W8LQ32</accession>
<dbReference type="EnsemblMetazoa" id="G29160.3">
    <property type="protein sequence ID" value="G29160.3:cds"/>
    <property type="gene ID" value="G29160"/>
</dbReference>
<evidence type="ECO:0000256" key="1">
    <source>
        <dbReference type="SAM" id="SignalP"/>
    </source>
</evidence>
<organism evidence="2 3">
    <name type="scientific">Magallana gigas</name>
    <name type="common">Pacific oyster</name>
    <name type="synonym">Crassostrea gigas</name>
    <dbReference type="NCBI Taxonomy" id="29159"/>
    <lineage>
        <taxon>Eukaryota</taxon>
        <taxon>Metazoa</taxon>
        <taxon>Spiralia</taxon>
        <taxon>Lophotrochozoa</taxon>
        <taxon>Mollusca</taxon>
        <taxon>Bivalvia</taxon>
        <taxon>Autobranchia</taxon>
        <taxon>Pteriomorphia</taxon>
        <taxon>Ostreida</taxon>
        <taxon>Ostreoidea</taxon>
        <taxon>Ostreidae</taxon>
        <taxon>Magallana</taxon>
    </lineage>
</organism>
<dbReference type="OMA" id="VDPCPPK"/>
<dbReference type="EnsemblMetazoa" id="G29160.2">
    <property type="protein sequence ID" value="G29160.2:cds"/>
    <property type="gene ID" value="G29160"/>
</dbReference>
<proteinExistence type="predicted"/>
<evidence type="ECO:0000313" key="3">
    <source>
        <dbReference type="Proteomes" id="UP000005408"/>
    </source>
</evidence>
<evidence type="ECO:0000313" key="2">
    <source>
        <dbReference type="EnsemblMetazoa" id="G29160.2:cds"/>
    </source>
</evidence>
<name>A0A8W8LQ32_MAGGI</name>
<dbReference type="GO" id="GO:0030514">
    <property type="term" value="P:negative regulation of BMP signaling pathway"/>
    <property type="evidence" value="ECO:0007669"/>
    <property type="project" value="TreeGrafter"/>
</dbReference>
<feature type="signal peptide" evidence="1">
    <location>
        <begin position="1"/>
        <end position="18"/>
    </location>
</feature>
<dbReference type="Pfam" id="PF23334">
    <property type="entry name" value="VWC2L_2nd"/>
    <property type="match status" value="2"/>
</dbReference>
<evidence type="ECO:0008006" key="4">
    <source>
        <dbReference type="Google" id="ProtNLM"/>
    </source>
</evidence>
<dbReference type="EnsemblMetazoa" id="G29160.4">
    <property type="protein sequence ID" value="G29160.4:cds"/>
    <property type="gene ID" value="G29160"/>
</dbReference>
<dbReference type="GO" id="GO:0030154">
    <property type="term" value="P:cell differentiation"/>
    <property type="evidence" value="ECO:0007669"/>
    <property type="project" value="TreeGrafter"/>
</dbReference>
<dbReference type="AlphaFoldDB" id="A0A8W8LQ32"/>
<dbReference type="PANTHER" id="PTHR46303:SF1">
    <property type="entry name" value="VWFC DOMAIN-CONTAINING PROTEIN"/>
    <property type="match status" value="1"/>
</dbReference>
<keyword evidence="1" id="KW-0732">Signal</keyword>
<protein>
    <recommendedName>
        <fullName evidence="4">Cysteine-rich motor neuron 1 protein</fullName>
    </recommendedName>
</protein>
<keyword evidence="3" id="KW-1185">Reference proteome</keyword>
<dbReference type="OrthoDB" id="6143289at2759"/>
<sequence>MIRSVAFVLVVLVIGNLGFSINDRSADCPFPCVINGHHFCRPPPCPVPSCRDPISIPGQCCGTCPEDCPKGTCKIGNKTACYPVPCPLPPCVNPVTTPGDCCPHCPEDNTRQEREQCPHPCLAGGQTYCHPVPCPFPPCDNPVTSPGDCCPHCPTGTV</sequence>
<dbReference type="PANTHER" id="PTHR46303">
    <property type="entry name" value="VWFC DOMAIN-CONTAINING PROTEIN"/>
    <property type="match status" value="1"/>
</dbReference>